<gene>
    <name evidence="1" type="ORF">LY28_00264</name>
</gene>
<sequence length="124" mass="14271">MSAGNAYKSNIAFTLPILHMDFFVCVLYKEYFFNKVWLQPPVAHNIKAGLQDSLTRLLPELPMLLQGSSTCKFPYWVISNFSFSLSRISTHILKITFFLLSFLCSVEERSIKHNRNPSPPKNNI</sequence>
<dbReference type="AlphaFoldDB" id="A0A318XPX7"/>
<reference evidence="1 2" key="1">
    <citation type="submission" date="2018-06" db="EMBL/GenBank/DDBJ databases">
        <title>Genomic Encyclopedia of Type Strains, Phase I: the one thousand microbial genomes (KMG-I) project.</title>
        <authorList>
            <person name="Kyrpides N."/>
        </authorList>
    </citation>
    <scope>NUCLEOTIDE SEQUENCE [LARGE SCALE GENOMIC DNA]</scope>
    <source>
        <strain evidence="1 2">DSM 19573</strain>
    </source>
</reference>
<evidence type="ECO:0000313" key="2">
    <source>
        <dbReference type="Proteomes" id="UP000248132"/>
    </source>
</evidence>
<evidence type="ECO:0000313" key="1">
    <source>
        <dbReference type="EMBL" id="PYG90381.1"/>
    </source>
</evidence>
<name>A0A318XPX7_9FIRM</name>
<comment type="caution">
    <text evidence="1">The sequence shown here is derived from an EMBL/GenBank/DDBJ whole genome shotgun (WGS) entry which is preliminary data.</text>
</comment>
<proteinExistence type="predicted"/>
<keyword evidence="2" id="KW-1185">Reference proteome</keyword>
<dbReference type="Proteomes" id="UP000248132">
    <property type="component" value="Unassembled WGS sequence"/>
</dbReference>
<accession>A0A318XPX7</accession>
<organism evidence="1 2">
    <name type="scientific">Ruminiclostridium sufflavum DSM 19573</name>
    <dbReference type="NCBI Taxonomy" id="1121337"/>
    <lineage>
        <taxon>Bacteria</taxon>
        <taxon>Bacillati</taxon>
        <taxon>Bacillota</taxon>
        <taxon>Clostridia</taxon>
        <taxon>Eubacteriales</taxon>
        <taxon>Oscillospiraceae</taxon>
        <taxon>Ruminiclostridium</taxon>
    </lineage>
</organism>
<dbReference type="EMBL" id="QKMR01000001">
    <property type="protein sequence ID" value="PYG90381.1"/>
    <property type="molecule type" value="Genomic_DNA"/>
</dbReference>
<protein>
    <submittedName>
        <fullName evidence="1">Uncharacterized protein</fullName>
    </submittedName>
</protein>